<dbReference type="Proteomes" id="UP000092445">
    <property type="component" value="Unassembled WGS sequence"/>
</dbReference>
<feature type="region of interest" description="Disordered" evidence="1">
    <location>
        <begin position="144"/>
        <end position="171"/>
    </location>
</feature>
<reference evidence="3" key="1">
    <citation type="submission" date="2014-03" db="EMBL/GenBank/DDBJ databases">
        <authorList>
            <person name="Aksoy S."/>
            <person name="Warren W."/>
            <person name="Wilson R.K."/>
        </authorList>
    </citation>
    <scope>NUCLEOTIDE SEQUENCE [LARGE SCALE GENOMIC DNA]</scope>
    <source>
        <strain evidence="3">IAEA</strain>
    </source>
</reference>
<evidence type="ECO:0000256" key="1">
    <source>
        <dbReference type="SAM" id="MobiDB-lite"/>
    </source>
</evidence>
<name>A0A1A9Z9Z2_GLOPL</name>
<feature type="compositionally biased region" description="Basic residues" evidence="1">
    <location>
        <begin position="160"/>
        <end position="171"/>
    </location>
</feature>
<dbReference type="VEuPathDB" id="VectorBase:GPAI008181"/>
<evidence type="ECO:0000313" key="2">
    <source>
        <dbReference type="EnsemblMetazoa" id="GPAI008181-PA"/>
    </source>
</evidence>
<feature type="compositionally biased region" description="Basic and acidic residues" evidence="1">
    <location>
        <begin position="144"/>
        <end position="154"/>
    </location>
</feature>
<accession>A0A1A9Z9Z2</accession>
<organism evidence="2 3">
    <name type="scientific">Glossina pallidipes</name>
    <name type="common">Tsetse fly</name>
    <dbReference type="NCBI Taxonomy" id="7398"/>
    <lineage>
        <taxon>Eukaryota</taxon>
        <taxon>Metazoa</taxon>
        <taxon>Ecdysozoa</taxon>
        <taxon>Arthropoda</taxon>
        <taxon>Hexapoda</taxon>
        <taxon>Insecta</taxon>
        <taxon>Pterygota</taxon>
        <taxon>Neoptera</taxon>
        <taxon>Endopterygota</taxon>
        <taxon>Diptera</taxon>
        <taxon>Brachycera</taxon>
        <taxon>Muscomorpha</taxon>
        <taxon>Hippoboscoidea</taxon>
        <taxon>Glossinidae</taxon>
        <taxon>Glossina</taxon>
    </lineage>
</organism>
<dbReference type="AlphaFoldDB" id="A0A1A9Z9Z2"/>
<keyword evidence="3" id="KW-1185">Reference proteome</keyword>
<reference evidence="2" key="2">
    <citation type="submission" date="2020-05" db="UniProtKB">
        <authorList>
            <consortium name="EnsemblMetazoa"/>
        </authorList>
    </citation>
    <scope>IDENTIFICATION</scope>
    <source>
        <strain evidence="2">IAEA</strain>
    </source>
</reference>
<evidence type="ECO:0000313" key="3">
    <source>
        <dbReference type="Proteomes" id="UP000092445"/>
    </source>
</evidence>
<dbReference type="EnsemblMetazoa" id="GPAI008181-RA">
    <property type="protein sequence ID" value="GPAI008181-PA"/>
    <property type="gene ID" value="GPAI008181"/>
</dbReference>
<protein>
    <submittedName>
        <fullName evidence="2">Uncharacterized protein</fullName>
    </submittedName>
</protein>
<proteinExistence type="predicted"/>
<sequence length="206" mass="25445">MISEMVSEKNSIYDRGWQFHHEEKNSLHPLRLVMFNYDICDNSNAYTTYRERESLRDLERERERDSRLELERERERESRFGERERERDKQISLTYLERERERDLTGDLDLERAPRDFERLCDLERERDERRDLERVRLRERERERELEDPDCPRPPRPPRPLRRSSTKRIRRPFKSVSSSFSIAVFISDNEANSTTLFIKCRRKEY</sequence>